<keyword evidence="2" id="KW-1133">Transmembrane helix</keyword>
<comment type="similarity">
    <text evidence="1">Belongs to the LytR/CpsA/Psr (LCP) family.</text>
</comment>
<feature type="transmembrane region" description="Helical" evidence="2">
    <location>
        <begin position="77"/>
        <end position="99"/>
    </location>
</feature>
<evidence type="ECO:0000256" key="2">
    <source>
        <dbReference type="SAM" id="Phobius"/>
    </source>
</evidence>
<accession>A0ABY4IWG4</accession>
<dbReference type="Proteomes" id="UP000831963">
    <property type="component" value="Chromosome"/>
</dbReference>
<keyword evidence="2" id="KW-0812">Transmembrane</keyword>
<dbReference type="InterPro" id="IPR004474">
    <property type="entry name" value="LytR_CpsA_psr"/>
</dbReference>
<evidence type="ECO:0000313" key="4">
    <source>
        <dbReference type="EMBL" id="UPL16191.1"/>
    </source>
</evidence>
<keyword evidence="5" id="KW-1185">Reference proteome</keyword>
<dbReference type="InterPro" id="IPR050922">
    <property type="entry name" value="LytR/CpsA/Psr_CW_biosynth"/>
</dbReference>
<dbReference type="Pfam" id="PF03816">
    <property type="entry name" value="LytR_cpsA_psr"/>
    <property type="match status" value="1"/>
</dbReference>
<proteinExistence type="inferred from homology"/>
<feature type="domain" description="Cell envelope-related transcriptional attenuator" evidence="3">
    <location>
        <begin position="187"/>
        <end position="381"/>
    </location>
</feature>
<feature type="transmembrane region" description="Helical" evidence="2">
    <location>
        <begin position="119"/>
        <end position="140"/>
    </location>
</feature>
<dbReference type="NCBIfam" id="TIGR00350">
    <property type="entry name" value="lytR_cpsA_psr"/>
    <property type="match status" value="1"/>
</dbReference>
<name>A0ABY4IWG4_9MICO</name>
<dbReference type="PANTHER" id="PTHR33392">
    <property type="entry name" value="POLYISOPRENYL-TEICHOIC ACID--PEPTIDOGLYCAN TEICHOIC ACID TRANSFERASE TAGU"/>
    <property type="match status" value="1"/>
</dbReference>
<organism evidence="4 5">
    <name type="scientific">Microbacterium galbinum</name>
    <dbReference type="NCBI Taxonomy" id="2851646"/>
    <lineage>
        <taxon>Bacteria</taxon>
        <taxon>Bacillati</taxon>
        <taxon>Actinomycetota</taxon>
        <taxon>Actinomycetes</taxon>
        <taxon>Micrococcales</taxon>
        <taxon>Microbacteriaceae</taxon>
        <taxon>Microbacterium</taxon>
    </lineage>
</organism>
<sequence length="466" mass="50358">MRHPDSTDEGAMAKRGWWLVALNVLIPGSAQIVAGNRRLGRIGLRATLLAWFLVIVAAGLALFARPVLLWLTVGAGWFSALILTLVQILLVVYVVLWAVLTFDVLRMVRLVKVPTASRFAIPVVALILLGLVGGGAAYAATVVGSTRNTISSIFGQSGPSLPPDDGYYNILLLGADSGDGRDSMRFDSISVVSVNADTGAVTITGIPRELPNAPFSEGSPMQELYPNGFEGHGSSSCGWNGWMNHVRNAAEVCRDDNGTGLYPNAQAQGSEPGIEATKDAAEGVLGIKIPYYVFVDMHGFADLVDALGGVDITVTERLPKGGPPEGWHGTDVNEWAIGWIEPGAQHMDGDTAQWYARSRYTTSDWDRMKRQRELQAAILAQFTPQTVLTRFNEVAAAGTALISTDLPQDKLPEFFDLMMKAKELPVNTIELTPEHGVDEFQPDYAYIHEMIQQALHPPTPTPTPAP</sequence>
<dbReference type="Gene3D" id="3.40.630.190">
    <property type="entry name" value="LCP protein"/>
    <property type="match status" value="1"/>
</dbReference>
<evidence type="ECO:0000259" key="3">
    <source>
        <dbReference type="Pfam" id="PF03816"/>
    </source>
</evidence>
<gene>
    <name evidence="4" type="ORF">KV396_12240</name>
</gene>
<feature type="transmembrane region" description="Helical" evidence="2">
    <location>
        <begin position="48"/>
        <end position="71"/>
    </location>
</feature>
<dbReference type="PANTHER" id="PTHR33392:SF6">
    <property type="entry name" value="POLYISOPRENYL-TEICHOIC ACID--PEPTIDOGLYCAN TEICHOIC ACID TRANSFERASE TAGU"/>
    <property type="match status" value="1"/>
</dbReference>
<keyword evidence="2" id="KW-0472">Membrane</keyword>
<evidence type="ECO:0000313" key="5">
    <source>
        <dbReference type="Proteomes" id="UP000831963"/>
    </source>
</evidence>
<dbReference type="EMBL" id="CP078077">
    <property type="protein sequence ID" value="UPL16191.1"/>
    <property type="molecule type" value="Genomic_DNA"/>
</dbReference>
<evidence type="ECO:0000256" key="1">
    <source>
        <dbReference type="ARBA" id="ARBA00006068"/>
    </source>
</evidence>
<reference evidence="4 5" key="1">
    <citation type="submission" date="2021-06" db="EMBL/GenBank/DDBJ databases">
        <title>Genome-based taxonomic framework of Microbacterium strains isolated from marine environment, the description of four new species and reclassification of four preexisting species.</title>
        <authorList>
            <person name="Lee S.D."/>
            <person name="Kim S.-M."/>
            <person name="Byeon Y.-S."/>
            <person name="Yang H.L."/>
            <person name="Kim I.S."/>
        </authorList>
    </citation>
    <scope>NUCLEOTIDE SEQUENCE [LARGE SCALE GENOMIC DNA]</scope>
    <source>
        <strain evidence="4 5">SSW1-36</strain>
    </source>
</reference>
<feature type="transmembrane region" description="Helical" evidence="2">
    <location>
        <begin position="16"/>
        <end position="36"/>
    </location>
</feature>
<protein>
    <submittedName>
        <fullName evidence="4">LCP family protein</fullName>
    </submittedName>
</protein>